<feature type="transmembrane region" description="Helical" evidence="13">
    <location>
        <begin position="93"/>
        <end position="116"/>
    </location>
</feature>
<evidence type="ECO:0000256" key="13">
    <source>
        <dbReference type="RuleBase" id="RU368119"/>
    </source>
</evidence>
<accession>A0AAN8XK76</accession>
<dbReference type="Pfam" id="PF03071">
    <property type="entry name" value="GNT-I"/>
    <property type="match status" value="1"/>
</dbReference>
<dbReference type="InterPro" id="IPR029044">
    <property type="entry name" value="Nucleotide-diphossugar_trans"/>
</dbReference>
<dbReference type="InterPro" id="IPR052463">
    <property type="entry name" value="O-linked_mannose_GnT"/>
</dbReference>
<keyword evidence="9 13" id="KW-1133">Transmembrane helix</keyword>
<evidence type="ECO:0000256" key="12">
    <source>
        <dbReference type="ARBA" id="ARBA00023211"/>
    </source>
</evidence>
<keyword evidence="8 13" id="KW-0735">Signal-anchor</keyword>
<evidence type="ECO:0000256" key="8">
    <source>
        <dbReference type="ARBA" id="ARBA00022968"/>
    </source>
</evidence>
<evidence type="ECO:0000256" key="2">
    <source>
        <dbReference type="ARBA" id="ARBA00004922"/>
    </source>
</evidence>
<comment type="function">
    <text evidence="13">Initiates complex N-linked carbohydrate formation. Essential for the conversion of high-mannose to hybrid and complex N-glycans.</text>
</comment>
<sequence>MDVEQHMDPLRTESSNHKSNATRDFVYSPGLHFYIFNQRTGRLLLERDFKTIDAFSWWADLIWWLQQTSPGRLVLVTVSGFGNTVGLRRARMFFLYLGSVFARYLGITSSWTWAFIKGGRTIYENFSKGYQNRKELYELEQCSDIVNAEGIIELSVAPLPASKNYFDQERWAYCNHEGGMGELCDEYAQTPLPKLILQNSRAFLSSAAAVDIRVILAAGKRHQYLYKTLWTLMATPGAKQENIFVILGDNEPPTIALLHLLGLNYTIFSLEGQGNSKLFQFYRNVYQFINSTFSDTPAVVILDEDVELSPDFFHFVGETYWLLLQDPTLYCINGFSLLPNYERGRGEHYVRRGAMQVSWGYVVTLDFIREALQLWPKISDGVDILIYDYWIYDKVRGDRECVYPEISRIRHYGMGTNTESFMHEYEAWYRPLLNASQVNIKNAVNMLSFNHERELVCDLKRAITLGPVDPCGHDFIAKVKSTQVPYIMYYSQEQEDDISSWYILGQCVGLHAVSEQGNHNGAYFAYIPSQKMQLSLNSSDSSINSSSAYDMKLSWHPRYPPNYKPPLHFPPDPTDAYGLNYYTPKKGKMSKASVLVYFIGVPYSKYSYLKAKDAFVYNASTLTDRDVELYGNMFQYTMDILMLDASVYTFENLIKNMFRSKT</sequence>
<comment type="subcellular location">
    <subcellularLocation>
        <location evidence="1 13">Golgi apparatus membrane</location>
        <topology evidence="1 13">Single-pass type II membrane protein</topology>
    </subcellularLocation>
</comment>
<keyword evidence="12 13" id="KW-0464">Manganese</keyword>
<comment type="caution">
    <text evidence="15">The sequence shown here is derived from an EMBL/GenBank/DDBJ whole genome shotgun (WGS) entry which is preliminary data.</text>
</comment>
<feature type="domain" description="ILEI/PANDER" evidence="14">
    <location>
        <begin position="30"/>
        <end position="116"/>
    </location>
</feature>
<evidence type="ECO:0000256" key="1">
    <source>
        <dbReference type="ARBA" id="ARBA00004323"/>
    </source>
</evidence>
<dbReference type="PANTHER" id="PTHR46396:SF2">
    <property type="entry name" value="ILEI_PANDER DOMAIN-CONTAINING PROTEIN"/>
    <property type="match status" value="1"/>
</dbReference>
<dbReference type="GO" id="GO:0030145">
    <property type="term" value="F:manganese ion binding"/>
    <property type="evidence" value="ECO:0007669"/>
    <property type="project" value="UniProtKB-UniRule"/>
</dbReference>
<evidence type="ECO:0000256" key="4">
    <source>
        <dbReference type="ARBA" id="ARBA00022676"/>
    </source>
</evidence>
<evidence type="ECO:0000256" key="9">
    <source>
        <dbReference type="ARBA" id="ARBA00022989"/>
    </source>
</evidence>
<keyword evidence="16" id="KW-1185">Reference proteome</keyword>
<protein>
    <recommendedName>
        <fullName evidence="13">Alpha-1,3-mannosyl-glycoprotein 2-beta-N-acetylglucosaminyltransferase</fullName>
        <shortName evidence="13">GNT-I</shortName>
        <shortName evidence="13">GlcNAc-T I</shortName>
        <ecNumber evidence="13">2.4.1.101</ecNumber>
    </recommendedName>
    <alternativeName>
        <fullName evidence="13">N-glycosyl-oligosaccharide-glycoprotein N-acetylglucosaminyltransferase I</fullName>
    </alternativeName>
</protein>
<dbReference type="Pfam" id="PF15711">
    <property type="entry name" value="ILEI"/>
    <property type="match status" value="1"/>
</dbReference>
<evidence type="ECO:0000259" key="14">
    <source>
        <dbReference type="Pfam" id="PF15711"/>
    </source>
</evidence>
<evidence type="ECO:0000313" key="16">
    <source>
        <dbReference type="Proteomes" id="UP001381693"/>
    </source>
</evidence>
<comment type="similarity">
    <text evidence="3 13">Belongs to the glycosyltransferase 13 family.</text>
</comment>
<dbReference type="PANTHER" id="PTHR46396">
    <property type="entry name" value="PROTEIN O-LINKED-MANNOSE BETA-1,2-N-ACETYLGLUCOSAMINYLTRANSFERASE 1"/>
    <property type="match status" value="1"/>
</dbReference>
<evidence type="ECO:0000256" key="3">
    <source>
        <dbReference type="ARBA" id="ARBA00006492"/>
    </source>
</evidence>
<evidence type="ECO:0000256" key="7">
    <source>
        <dbReference type="ARBA" id="ARBA00022723"/>
    </source>
</evidence>
<comment type="catalytic activity">
    <reaction evidence="13">
        <text>N(4)-(alpha-D-Man-(1-&gt;3)-[alpha-D-Man-(1-&gt;3)-[alpha-D-Man-(1-&gt;6)]-alpha-D-Man-(1-&gt;6)]-beta-D-Man-(1-&gt;4)-beta-D-GlcNAc-(1-&gt;4)-beta-D-GlcNAc)-L-asparaginyl-[protein] (N-glucan mannose isomer 5A1,2) + UDP-N-acetyl-alpha-D-glucosamine = N(4)-{beta-D-GlcNAc-(1-&gt;2)-alpha-D-Man-(1-&gt;3)-[alpha-D-Man-(1-&gt;3)-[alpha-D-Man-(1-&gt;6)]-alpha-D-Man-(1-&gt;6)]-beta-D-Man-(1-&gt;4)-beta-D-GlcNAc-(1-&gt;4)-beta-D-GlcNAc}-L-asparaginyl-[protein] + UDP + H(+)</text>
        <dbReference type="Rhea" id="RHEA:11456"/>
        <dbReference type="Rhea" id="RHEA-COMP:14367"/>
        <dbReference type="Rhea" id="RHEA-COMP:14368"/>
        <dbReference type="ChEBI" id="CHEBI:15378"/>
        <dbReference type="ChEBI" id="CHEBI:57705"/>
        <dbReference type="ChEBI" id="CHEBI:58223"/>
        <dbReference type="ChEBI" id="CHEBI:59087"/>
        <dbReference type="ChEBI" id="CHEBI:60625"/>
        <dbReference type="EC" id="2.4.1.101"/>
    </reaction>
</comment>
<dbReference type="GO" id="GO:0047223">
    <property type="term" value="F:beta-1,3-galactosyl-O-glycosyl-glycoprotein beta-1,3-N-acetylglucosaminyltransferase activity"/>
    <property type="evidence" value="ECO:0007669"/>
    <property type="project" value="TreeGrafter"/>
</dbReference>
<dbReference type="GO" id="GO:0003827">
    <property type="term" value="F:alpha-1,3-mannosylglycoprotein 2-beta-N-acetylglucosaminyltransferase activity"/>
    <property type="evidence" value="ECO:0007669"/>
    <property type="project" value="UniProtKB-UniRule"/>
</dbReference>
<name>A0AAN8XK76_HALRR</name>
<dbReference type="InterPro" id="IPR039477">
    <property type="entry name" value="ILEI/PANDER_dom"/>
</dbReference>
<evidence type="ECO:0000313" key="15">
    <source>
        <dbReference type="EMBL" id="KAK7080864.1"/>
    </source>
</evidence>
<dbReference type="Proteomes" id="UP001381693">
    <property type="component" value="Unassembled WGS sequence"/>
</dbReference>
<proteinExistence type="inferred from homology"/>
<reference evidence="15 16" key="1">
    <citation type="submission" date="2023-11" db="EMBL/GenBank/DDBJ databases">
        <title>Halocaridina rubra genome assembly.</title>
        <authorList>
            <person name="Smith C."/>
        </authorList>
    </citation>
    <scope>NUCLEOTIDE SEQUENCE [LARGE SCALE GENOMIC DNA]</scope>
    <source>
        <strain evidence="15">EP-1</strain>
        <tissue evidence="15">Whole</tissue>
    </source>
</reference>
<dbReference type="Gene3D" id="3.90.550.10">
    <property type="entry name" value="Spore Coat Polysaccharide Biosynthesis Protein SpsA, Chain A"/>
    <property type="match status" value="1"/>
</dbReference>
<keyword evidence="4 13" id="KW-0328">Glycosyltransferase</keyword>
<dbReference type="AlphaFoldDB" id="A0AAN8XK76"/>
<organism evidence="15 16">
    <name type="scientific">Halocaridina rubra</name>
    <name type="common">Hawaiian red shrimp</name>
    <dbReference type="NCBI Taxonomy" id="373956"/>
    <lineage>
        <taxon>Eukaryota</taxon>
        <taxon>Metazoa</taxon>
        <taxon>Ecdysozoa</taxon>
        <taxon>Arthropoda</taxon>
        <taxon>Crustacea</taxon>
        <taxon>Multicrustacea</taxon>
        <taxon>Malacostraca</taxon>
        <taxon>Eumalacostraca</taxon>
        <taxon>Eucarida</taxon>
        <taxon>Decapoda</taxon>
        <taxon>Pleocyemata</taxon>
        <taxon>Caridea</taxon>
        <taxon>Atyoidea</taxon>
        <taxon>Atyidae</taxon>
        <taxon>Halocaridina</taxon>
    </lineage>
</organism>
<dbReference type="InterPro" id="IPR004139">
    <property type="entry name" value="Glyco_trans_13"/>
</dbReference>
<dbReference type="GO" id="GO:0000139">
    <property type="term" value="C:Golgi membrane"/>
    <property type="evidence" value="ECO:0007669"/>
    <property type="project" value="UniProtKB-SubCell"/>
</dbReference>
<comment type="cofactor">
    <cofactor evidence="13">
        <name>Mn(2+)</name>
        <dbReference type="ChEBI" id="CHEBI:29035"/>
    </cofactor>
    <text evidence="13">The cofactor is mostly bound to the substrate.</text>
</comment>
<dbReference type="GO" id="GO:0016266">
    <property type="term" value="P:protein O-linked glycosylation via N-acetyl-galactosamine"/>
    <property type="evidence" value="ECO:0007669"/>
    <property type="project" value="TreeGrafter"/>
</dbReference>
<evidence type="ECO:0000256" key="6">
    <source>
        <dbReference type="ARBA" id="ARBA00022692"/>
    </source>
</evidence>
<dbReference type="EC" id="2.4.1.101" evidence="13"/>
<keyword evidence="7 13" id="KW-0479">Metal-binding</keyword>
<evidence type="ECO:0000256" key="11">
    <source>
        <dbReference type="ARBA" id="ARBA00023136"/>
    </source>
</evidence>
<keyword evidence="5" id="KW-0808">Transferase</keyword>
<dbReference type="EMBL" id="JAXCGZ010005766">
    <property type="protein sequence ID" value="KAK7080864.1"/>
    <property type="molecule type" value="Genomic_DNA"/>
</dbReference>
<keyword evidence="6 13" id="KW-0812">Transmembrane</keyword>
<keyword evidence="11 13" id="KW-0472">Membrane</keyword>
<comment type="pathway">
    <text evidence="2 13">Protein modification; protein glycosylation.</text>
</comment>
<gene>
    <name evidence="15" type="ORF">SK128_002235</name>
</gene>
<evidence type="ECO:0000256" key="5">
    <source>
        <dbReference type="ARBA" id="ARBA00022679"/>
    </source>
</evidence>
<evidence type="ECO:0000256" key="10">
    <source>
        <dbReference type="ARBA" id="ARBA00023034"/>
    </source>
</evidence>
<dbReference type="SUPFAM" id="SSF53448">
    <property type="entry name" value="Nucleotide-diphospho-sugar transferases"/>
    <property type="match status" value="1"/>
</dbReference>
<keyword evidence="10 13" id="KW-0333">Golgi apparatus</keyword>